<dbReference type="Proteomes" id="UP000281431">
    <property type="component" value="Unassembled WGS sequence"/>
</dbReference>
<name>A0A3N6MLA1_NATCH</name>
<evidence type="ECO:0000313" key="2">
    <source>
        <dbReference type="Proteomes" id="UP000281431"/>
    </source>
</evidence>
<keyword evidence="2" id="KW-1185">Reference proteome</keyword>
<gene>
    <name evidence="1" type="ORF">EA472_20190</name>
</gene>
<protein>
    <submittedName>
        <fullName evidence="1">Uncharacterized protein</fullName>
    </submittedName>
</protein>
<comment type="caution">
    <text evidence="1">The sequence shown here is derived from an EMBL/GenBank/DDBJ whole genome shotgun (WGS) entry which is preliminary data.</text>
</comment>
<proteinExistence type="predicted"/>
<organism evidence="1 2">
    <name type="scientific">Natrarchaeobius chitinivorans</name>
    <dbReference type="NCBI Taxonomy" id="1679083"/>
    <lineage>
        <taxon>Archaea</taxon>
        <taxon>Methanobacteriati</taxon>
        <taxon>Methanobacteriota</taxon>
        <taxon>Stenosarchaea group</taxon>
        <taxon>Halobacteria</taxon>
        <taxon>Halobacteriales</taxon>
        <taxon>Natrialbaceae</taxon>
        <taxon>Natrarchaeobius</taxon>
    </lineage>
</organism>
<evidence type="ECO:0000313" key="1">
    <source>
        <dbReference type="EMBL" id="RQG96771.1"/>
    </source>
</evidence>
<dbReference type="AlphaFoldDB" id="A0A3N6MLA1"/>
<reference evidence="1 2" key="1">
    <citation type="submission" date="2018-10" db="EMBL/GenBank/DDBJ databases">
        <title>Natrarchaeobius chitinivorans gen. nov., sp. nov., and Natrarchaeobius haloalkaliphilus sp. nov., alkaliphilic, chitin-utilizing haloarchaea from hypersaline alkaline lakes.</title>
        <authorList>
            <person name="Sorokin D.Y."/>
            <person name="Elcheninov A.G."/>
            <person name="Kostrikina N.A."/>
            <person name="Bale N.J."/>
            <person name="Sinninghe Damste J.S."/>
            <person name="Khijniak T.V."/>
            <person name="Kublanov I.V."/>
            <person name="Toshchakov S.V."/>
        </authorList>
    </citation>
    <scope>NUCLEOTIDE SEQUENCE [LARGE SCALE GENOMIC DNA]</scope>
    <source>
        <strain evidence="1 2">AArcht7</strain>
    </source>
</reference>
<sequence>MEPALESPGVEPLEFAEATAVSDSRKIPDGATVDDAACDRCGDPISERRVISLSSQPCPALADSYAAVTKAYCPDCVAGIGMLALVDEPRARTPGALE</sequence>
<dbReference type="EMBL" id="REFZ01000023">
    <property type="protein sequence ID" value="RQG96771.1"/>
    <property type="molecule type" value="Genomic_DNA"/>
</dbReference>
<dbReference type="OrthoDB" id="204520at2157"/>
<accession>A0A3N6MLA1</accession>